<evidence type="ECO:0000313" key="2">
    <source>
        <dbReference type="EMBL" id="SFI15735.1"/>
    </source>
</evidence>
<dbReference type="AlphaFoldDB" id="A0A1I3FX20"/>
<name>A0A1I3FX20_9BURK</name>
<feature type="compositionally biased region" description="Polar residues" evidence="1">
    <location>
        <begin position="19"/>
        <end position="36"/>
    </location>
</feature>
<feature type="compositionally biased region" description="Polar residues" evidence="1">
    <location>
        <begin position="1"/>
        <end position="10"/>
    </location>
</feature>
<dbReference type="RefSeq" id="WP_091009422.1">
    <property type="nucleotide sequence ID" value="NZ_CP041745.1"/>
</dbReference>
<evidence type="ECO:0000256" key="1">
    <source>
        <dbReference type="SAM" id="MobiDB-lite"/>
    </source>
</evidence>
<proteinExistence type="predicted"/>
<accession>A0A1I3FX20</accession>
<protein>
    <submittedName>
        <fullName evidence="2">Uncharacterized protein</fullName>
    </submittedName>
</protein>
<reference evidence="2 3" key="1">
    <citation type="submission" date="2016-10" db="EMBL/GenBank/DDBJ databases">
        <authorList>
            <person name="de Groot N.N."/>
        </authorList>
    </citation>
    <scope>NUCLEOTIDE SEQUENCE [LARGE SCALE GENOMIC DNA]</scope>
    <source>
        <strain evidence="2 3">LMG 23650</strain>
    </source>
</reference>
<dbReference type="OrthoDB" id="8454956at2"/>
<gene>
    <name evidence="2" type="ORF">SAMN05192543_102169</name>
</gene>
<feature type="region of interest" description="Disordered" evidence="1">
    <location>
        <begin position="1"/>
        <end position="61"/>
    </location>
</feature>
<feature type="region of interest" description="Disordered" evidence="1">
    <location>
        <begin position="557"/>
        <end position="579"/>
    </location>
</feature>
<dbReference type="Proteomes" id="UP000199548">
    <property type="component" value="Unassembled WGS sequence"/>
</dbReference>
<dbReference type="EMBL" id="FOQU01000002">
    <property type="protein sequence ID" value="SFI15735.1"/>
    <property type="molecule type" value="Genomic_DNA"/>
</dbReference>
<sequence length="579" mass="59621">MRTERSSSLPDLNLHRGNESTGTAPLTTQNQQQTQRALIEGAPRPMENRLPPGDRRRRASLPAVVTATTTPAAETIAETTAAPAVESEEQRTAREQGIRDQLTRYFEPHYKGGEAGGDESNRADLNALIENRVAGLLEMGESDATIQKTFSKGDSFGTTSAVAKGAIGSAAFGTASRLLDTKPEIGNTIVSGLNVLPGVKNAPDSFKGGVAAGLFSGAMDHVSGEALNPAMEARGGIDWLAPDRDRLDPVMQNALDAATPSMLGKMIRKAGTIQSFTARNAVELAVVPGIAAAGFPGAAATVTSGIAALGSMAAGAATSAGDRYVAKRDHLIGPEYLLARDDWREQYTALKAATWKGEAANGAGRVADALTRIPAAIIAAPHTYTTATSVATNVGALGLGLGFVSLATTATGALARSQGASEGVAEFAEQAVHLGTSALVFGSWTTLAEGTESAVGAIRGGLNAVSDLARRGVSTSVLKSAEVVGDGSDIAAKKVVEGADYTGKKLVSAGNAVVRGGEQAIEKTSAFVTEVRPMVTGAMNNLGERMANLRRRQVPAAGDLENQQTEAHPLGTMPGAFPE</sequence>
<keyword evidence="3" id="KW-1185">Reference proteome</keyword>
<evidence type="ECO:0000313" key="3">
    <source>
        <dbReference type="Proteomes" id="UP000199548"/>
    </source>
</evidence>
<organism evidence="2 3">
    <name type="scientific">Paraburkholderia megapolitana</name>
    <dbReference type="NCBI Taxonomy" id="420953"/>
    <lineage>
        <taxon>Bacteria</taxon>
        <taxon>Pseudomonadati</taxon>
        <taxon>Pseudomonadota</taxon>
        <taxon>Betaproteobacteria</taxon>
        <taxon>Burkholderiales</taxon>
        <taxon>Burkholderiaceae</taxon>
        <taxon>Paraburkholderia</taxon>
    </lineage>
</organism>